<protein>
    <submittedName>
        <fullName evidence="1">Uncharacterized protein</fullName>
    </submittedName>
</protein>
<organism evidence="1 2">
    <name type="scientific">Meloidogyne enterolobii</name>
    <name type="common">Root-knot nematode worm</name>
    <name type="synonym">Meloidogyne mayaguensis</name>
    <dbReference type="NCBI Taxonomy" id="390850"/>
    <lineage>
        <taxon>Eukaryota</taxon>
        <taxon>Metazoa</taxon>
        <taxon>Ecdysozoa</taxon>
        <taxon>Nematoda</taxon>
        <taxon>Chromadorea</taxon>
        <taxon>Rhabditida</taxon>
        <taxon>Tylenchina</taxon>
        <taxon>Tylenchomorpha</taxon>
        <taxon>Tylenchoidea</taxon>
        <taxon>Meloidogynidae</taxon>
        <taxon>Meloidogyninae</taxon>
        <taxon>Meloidogyne</taxon>
    </lineage>
</organism>
<comment type="caution">
    <text evidence="1">The sequence shown here is derived from an EMBL/GenBank/DDBJ whole genome shotgun (WGS) entry which is preliminary data.</text>
</comment>
<dbReference type="EMBL" id="CAJEWN010000087">
    <property type="protein sequence ID" value="CAD2161714.1"/>
    <property type="molecule type" value="Genomic_DNA"/>
</dbReference>
<gene>
    <name evidence="1" type="ORF">MENT_LOCUS15012</name>
</gene>
<dbReference type="AlphaFoldDB" id="A0A6V7UP54"/>
<evidence type="ECO:0000313" key="2">
    <source>
        <dbReference type="Proteomes" id="UP000580250"/>
    </source>
</evidence>
<proteinExistence type="predicted"/>
<dbReference type="Proteomes" id="UP000580250">
    <property type="component" value="Unassembled WGS sequence"/>
</dbReference>
<reference evidence="1 2" key="1">
    <citation type="submission" date="2020-08" db="EMBL/GenBank/DDBJ databases">
        <authorList>
            <person name="Koutsovoulos G."/>
            <person name="Danchin GJ E."/>
        </authorList>
    </citation>
    <scope>NUCLEOTIDE SEQUENCE [LARGE SCALE GENOMIC DNA]</scope>
</reference>
<evidence type="ECO:0000313" key="1">
    <source>
        <dbReference type="EMBL" id="CAD2161714.1"/>
    </source>
</evidence>
<sequence length="58" mass="6871">MKRPSKLKMEKKRVEFKWLLLIFVHPFPSSLPPPLPSLIFPSILYNFPSNLLSFLCRK</sequence>
<accession>A0A6V7UP54</accession>
<name>A0A6V7UP54_MELEN</name>